<evidence type="ECO:0000313" key="8">
    <source>
        <dbReference type="EMBL" id="QAX82291.1"/>
    </source>
</evidence>
<evidence type="ECO:0000313" key="9">
    <source>
        <dbReference type="Proteomes" id="UP000288953"/>
    </source>
</evidence>
<feature type="chain" id="PRO_5046877039" description="Thiol:disulfide interchange protein" evidence="6">
    <location>
        <begin position="23"/>
        <end position="226"/>
    </location>
</feature>
<keyword evidence="4" id="KW-0676">Redox-active center</keyword>
<comment type="similarity">
    <text evidence="1">Belongs to the thioredoxin family. DsbA subfamily.</text>
</comment>
<reference evidence="8 9" key="1">
    <citation type="journal article" date="2018" name="Genome Biol. Evol.">
        <title>Partnering With a Pest: Genomes of Hemlock Woolly Adelgid Symbionts Reveal Atypical Nutritional Provisioning Patterns in Dual-Obligate Bacteria.</title>
        <authorList>
            <person name="Weglarz K.M."/>
            <person name="Havill N.P."/>
            <person name="Burke G.R."/>
            <person name="von Dohlen C.D."/>
        </authorList>
    </citation>
    <scope>NUCLEOTIDE SEQUENCE [LARGE SCALE GENOMIC DNA]</scope>
    <source>
        <strain evidence="8 9">HWA_ENA</strain>
    </source>
</reference>
<dbReference type="RefSeq" id="WP_129211795.1">
    <property type="nucleotide sequence ID" value="NZ_CP026512.1"/>
</dbReference>
<dbReference type="InterPro" id="IPR050824">
    <property type="entry name" value="Thiol_disulfide_DsbA"/>
</dbReference>
<dbReference type="PANTHER" id="PTHR35891:SF2">
    <property type="entry name" value="THIOL:DISULFIDE INTERCHANGE PROTEIN DSBA"/>
    <property type="match status" value="1"/>
</dbReference>
<comment type="subcellular location">
    <subcellularLocation>
        <location evidence="5">Periplasm</location>
    </subcellularLocation>
</comment>
<accession>A0ABX5RAA5</accession>
<dbReference type="CDD" id="cd03019">
    <property type="entry name" value="DsbA_DsbA"/>
    <property type="match status" value="1"/>
</dbReference>
<keyword evidence="5" id="KW-0574">Periplasm</keyword>
<keyword evidence="3 5" id="KW-1015">Disulfide bond</keyword>
<dbReference type="InterPro" id="IPR023205">
    <property type="entry name" value="DsbA/DsbL"/>
</dbReference>
<dbReference type="Gene3D" id="3.40.30.10">
    <property type="entry name" value="Glutaredoxin"/>
    <property type="match status" value="1"/>
</dbReference>
<keyword evidence="9" id="KW-1185">Reference proteome</keyword>
<evidence type="ECO:0000256" key="6">
    <source>
        <dbReference type="SAM" id="SignalP"/>
    </source>
</evidence>
<evidence type="ECO:0000259" key="7">
    <source>
        <dbReference type="Pfam" id="PF01323"/>
    </source>
</evidence>
<proteinExistence type="inferred from homology"/>
<evidence type="ECO:0000256" key="1">
    <source>
        <dbReference type="ARBA" id="ARBA00005791"/>
    </source>
</evidence>
<protein>
    <recommendedName>
        <fullName evidence="5">Thiol:disulfide interchange protein</fullName>
    </recommendedName>
</protein>
<dbReference type="PIRSF" id="PIRSF001488">
    <property type="entry name" value="Tdi_protein"/>
    <property type="match status" value="1"/>
</dbReference>
<dbReference type="InterPro" id="IPR001853">
    <property type="entry name" value="DSBA-like_thioredoxin_dom"/>
</dbReference>
<dbReference type="SUPFAM" id="SSF52833">
    <property type="entry name" value="Thioredoxin-like"/>
    <property type="match status" value="1"/>
</dbReference>
<dbReference type="PANTHER" id="PTHR35891">
    <property type="entry name" value="THIOL:DISULFIDE INTERCHANGE PROTEIN DSBA"/>
    <property type="match status" value="1"/>
</dbReference>
<dbReference type="Proteomes" id="UP000288953">
    <property type="component" value="Chromosome"/>
</dbReference>
<feature type="signal peptide" evidence="6">
    <location>
        <begin position="1"/>
        <end position="22"/>
    </location>
</feature>
<dbReference type="InterPro" id="IPR036249">
    <property type="entry name" value="Thioredoxin-like_sf"/>
</dbReference>
<evidence type="ECO:0000256" key="5">
    <source>
        <dbReference type="PIRNR" id="PIRNR001488"/>
    </source>
</evidence>
<dbReference type="EMBL" id="CP026512">
    <property type="protein sequence ID" value="QAX82291.1"/>
    <property type="molecule type" value="Genomic_DNA"/>
</dbReference>
<evidence type="ECO:0000256" key="4">
    <source>
        <dbReference type="ARBA" id="ARBA00023284"/>
    </source>
</evidence>
<keyword evidence="2 6" id="KW-0732">Signal</keyword>
<evidence type="ECO:0000256" key="2">
    <source>
        <dbReference type="ARBA" id="ARBA00022729"/>
    </source>
</evidence>
<feature type="domain" description="DSBA-like thioredoxin" evidence="7">
    <location>
        <begin position="99"/>
        <end position="186"/>
    </location>
</feature>
<name>A0ABX5RAA5_9PSED</name>
<sequence>MRTLILSAVLITASLCSMTAQAANNMLIEAGKTYVELAHPIPVLELDKIEVVELFWYGCSHCYALEPTINLWVRRLPSDVNFKRIPAMFGGLWDVHGQLFLTLEAMSAAHKVHDAVFSAIQKEGNSLTKLEDMVNFVITQGIDKDKFLAIFNSFAIHNQITQVKKLVQNCGVQGVPTIIINGKYRFDLGTTGSPEQTLNIADQLIIKERAAKSEMARLTGDAQRAH</sequence>
<evidence type="ECO:0000256" key="3">
    <source>
        <dbReference type="ARBA" id="ARBA00023157"/>
    </source>
</evidence>
<organism evidence="8 9">
    <name type="scientific">Candidatus Pseudomonas adelgestsugas</name>
    <dbReference type="NCBI Taxonomy" id="1302376"/>
    <lineage>
        <taxon>Bacteria</taxon>
        <taxon>Pseudomonadati</taxon>
        <taxon>Pseudomonadota</taxon>
        <taxon>Gammaproteobacteria</taxon>
        <taxon>Pseudomonadales</taxon>
        <taxon>Pseudomonadaceae</taxon>
        <taxon>Pseudomonas</taxon>
    </lineage>
</organism>
<gene>
    <name evidence="8" type="primary">dsbA</name>
    <name evidence="8" type="ORF">C3B55_00992</name>
</gene>
<dbReference type="Pfam" id="PF01323">
    <property type="entry name" value="DSBA"/>
    <property type="match status" value="1"/>
</dbReference>